<evidence type="ECO:0000256" key="2">
    <source>
        <dbReference type="PROSITE-ProRule" id="PRU00335"/>
    </source>
</evidence>
<keyword evidence="5" id="KW-1185">Reference proteome</keyword>
<dbReference type="PRINTS" id="PR00455">
    <property type="entry name" value="HTHTETR"/>
</dbReference>
<dbReference type="InterPro" id="IPR041347">
    <property type="entry name" value="MftR_C"/>
</dbReference>
<protein>
    <submittedName>
        <fullName evidence="4">TetR family transcriptional regulator</fullName>
    </submittedName>
</protein>
<evidence type="ECO:0000256" key="1">
    <source>
        <dbReference type="ARBA" id="ARBA00023125"/>
    </source>
</evidence>
<keyword evidence="1 2" id="KW-0238">DNA-binding</keyword>
<dbReference type="InterPro" id="IPR001647">
    <property type="entry name" value="HTH_TetR"/>
</dbReference>
<sequence>MTEGVGLREREKTRVRRELIDTALRLFEQQGYEHTTVQQVADAARVSRRTFHRHFPSKAAVVFSHEEDLIAYLLAALDRRPTEESALTALREALRDFVLDETDSEKRRAQADTARRARHLLITNPALRQENFTGAVSRRNVLAQHFARRAGLPTDDLRPQLAAAACFAALGVGLDHWIQGADQSLRALYETLDGTVASLQHGIDF</sequence>
<dbReference type="Gene3D" id="1.10.10.60">
    <property type="entry name" value="Homeodomain-like"/>
    <property type="match status" value="1"/>
</dbReference>
<dbReference type="EMBL" id="JAERRJ010000002">
    <property type="protein sequence ID" value="MBL1074122.1"/>
    <property type="molecule type" value="Genomic_DNA"/>
</dbReference>
<reference evidence="4 5" key="1">
    <citation type="submission" date="2021-01" db="EMBL/GenBank/DDBJ databases">
        <title>WGS of actinomycetes isolated from Thailand.</title>
        <authorList>
            <person name="Thawai C."/>
        </authorList>
    </citation>
    <scope>NUCLEOTIDE SEQUENCE [LARGE SCALE GENOMIC DNA]</scope>
    <source>
        <strain evidence="4 5">LPG 2</strain>
    </source>
</reference>
<name>A0ABS1M0D4_9NOCA</name>
<feature type="DNA-binding region" description="H-T-H motif" evidence="2">
    <location>
        <begin position="36"/>
        <end position="55"/>
    </location>
</feature>
<evidence type="ECO:0000313" key="4">
    <source>
        <dbReference type="EMBL" id="MBL1074122.1"/>
    </source>
</evidence>
<dbReference type="PROSITE" id="PS50977">
    <property type="entry name" value="HTH_TETR_2"/>
    <property type="match status" value="1"/>
</dbReference>
<dbReference type="InterPro" id="IPR050109">
    <property type="entry name" value="HTH-type_TetR-like_transc_reg"/>
</dbReference>
<dbReference type="InterPro" id="IPR009057">
    <property type="entry name" value="Homeodomain-like_sf"/>
</dbReference>
<dbReference type="SUPFAM" id="SSF46689">
    <property type="entry name" value="Homeodomain-like"/>
    <property type="match status" value="1"/>
</dbReference>
<comment type="caution">
    <text evidence="4">The sequence shown here is derived from an EMBL/GenBank/DDBJ whole genome shotgun (WGS) entry which is preliminary data.</text>
</comment>
<organism evidence="4 5">
    <name type="scientific">Nocardia acididurans</name>
    <dbReference type="NCBI Taxonomy" id="2802282"/>
    <lineage>
        <taxon>Bacteria</taxon>
        <taxon>Bacillati</taxon>
        <taxon>Actinomycetota</taxon>
        <taxon>Actinomycetes</taxon>
        <taxon>Mycobacteriales</taxon>
        <taxon>Nocardiaceae</taxon>
        <taxon>Nocardia</taxon>
    </lineage>
</organism>
<evidence type="ECO:0000259" key="3">
    <source>
        <dbReference type="PROSITE" id="PS50977"/>
    </source>
</evidence>
<accession>A0ABS1M0D4</accession>
<evidence type="ECO:0000313" key="5">
    <source>
        <dbReference type="Proteomes" id="UP000602198"/>
    </source>
</evidence>
<dbReference type="Pfam" id="PF17754">
    <property type="entry name" value="TetR_C_14"/>
    <property type="match status" value="1"/>
</dbReference>
<dbReference type="Gene3D" id="1.10.357.10">
    <property type="entry name" value="Tetracycline Repressor, domain 2"/>
    <property type="match status" value="1"/>
</dbReference>
<dbReference type="PROSITE" id="PS01081">
    <property type="entry name" value="HTH_TETR_1"/>
    <property type="match status" value="1"/>
</dbReference>
<gene>
    <name evidence="4" type="ORF">JK358_06910</name>
</gene>
<feature type="domain" description="HTH tetR-type" evidence="3">
    <location>
        <begin position="13"/>
        <end position="73"/>
    </location>
</feature>
<dbReference type="PANTHER" id="PTHR30055:SF226">
    <property type="entry name" value="HTH-TYPE TRANSCRIPTIONAL REGULATOR PKSA"/>
    <property type="match status" value="1"/>
</dbReference>
<dbReference type="RefSeq" id="WP_201944953.1">
    <property type="nucleotide sequence ID" value="NZ_JAERRJ010000002.1"/>
</dbReference>
<dbReference type="Pfam" id="PF00440">
    <property type="entry name" value="TetR_N"/>
    <property type="match status" value="1"/>
</dbReference>
<dbReference type="Proteomes" id="UP000602198">
    <property type="component" value="Unassembled WGS sequence"/>
</dbReference>
<proteinExistence type="predicted"/>
<dbReference type="PANTHER" id="PTHR30055">
    <property type="entry name" value="HTH-TYPE TRANSCRIPTIONAL REGULATOR RUTR"/>
    <property type="match status" value="1"/>
</dbReference>
<dbReference type="InterPro" id="IPR023772">
    <property type="entry name" value="DNA-bd_HTH_TetR-type_CS"/>
</dbReference>